<dbReference type="GO" id="GO:0005525">
    <property type="term" value="F:GTP binding"/>
    <property type="evidence" value="ECO:0007669"/>
    <property type="project" value="UniProtKB-UniRule"/>
</dbReference>
<protein>
    <recommendedName>
        <fullName evidence="4 5">Cell division protein FtsZ</fullName>
    </recommendedName>
</protein>
<dbReference type="NCBIfam" id="TIGR00065">
    <property type="entry name" value="ftsZ"/>
    <property type="match status" value="1"/>
</dbReference>
<dbReference type="SUPFAM" id="SSF52490">
    <property type="entry name" value="Tubulin nucleotide-binding domain-like"/>
    <property type="match status" value="1"/>
</dbReference>
<dbReference type="PANTHER" id="PTHR30314">
    <property type="entry name" value="CELL DIVISION PROTEIN FTSZ-RELATED"/>
    <property type="match status" value="1"/>
</dbReference>
<evidence type="ECO:0000256" key="1">
    <source>
        <dbReference type="ARBA" id="ARBA00009690"/>
    </source>
</evidence>
<keyword evidence="11" id="KW-1185">Reference proteome</keyword>
<keyword evidence="3 4" id="KW-0342">GTP-binding</keyword>
<evidence type="ECO:0000259" key="9">
    <source>
        <dbReference type="SMART" id="SM00865"/>
    </source>
</evidence>
<evidence type="ECO:0000259" key="8">
    <source>
        <dbReference type="SMART" id="SM00864"/>
    </source>
</evidence>
<feature type="binding site" evidence="4">
    <location>
        <position position="143"/>
    </location>
    <ligand>
        <name>GTP</name>
        <dbReference type="ChEBI" id="CHEBI:37565"/>
    </ligand>
</feature>
<dbReference type="Pfam" id="PF00091">
    <property type="entry name" value="Tubulin"/>
    <property type="match status" value="1"/>
</dbReference>
<feature type="binding site" evidence="4">
    <location>
        <position position="139"/>
    </location>
    <ligand>
        <name>GTP</name>
        <dbReference type="ChEBI" id="CHEBI:37565"/>
    </ligand>
</feature>
<dbReference type="InterPro" id="IPR018316">
    <property type="entry name" value="Tubulin/FtsZ_2-layer-sand-dom"/>
</dbReference>
<dbReference type="SUPFAM" id="SSF55307">
    <property type="entry name" value="Tubulin C-terminal domain-like"/>
    <property type="match status" value="1"/>
</dbReference>
<evidence type="ECO:0000256" key="3">
    <source>
        <dbReference type="ARBA" id="ARBA00023134"/>
    </source>
</evidence>
<dbReference type="PANTHER" id="PTHR30314:SF3">
    <property type="entry name" value="MITOCHONDRIAL DIVISION PROTEIN FSZA"/>
    <property type="match status" value="1"/>
</dbReference>
<dbReference type="PROSITE" id="PS01135">
    <property type="entry name" value="FTSZ_2"/>
    <property type="match status" value="1"/>
</dbReference>
<keyword evidence="4" id="KW-0963">Cytoplasm</keyword>
<dbReference type="FunFam" id="3.40.50.1440:FF:000001">
    <property type="entry name" value="Cell division protein FtsZ"/>
    <property type="match status" value="1"/>
</dbReference>
<evidence type="ECO:0000256" key="2">
    <source>
        <dbReference type="ARBA" id="ARBA00022741"/>
    </source>
</evidence>
<feature type="binding site" evidence="4">
    <location>
        <begin position="108"/>
        <end position="110"/>
    </location>
    <ligand>
        <name>GTP</name>
        <dbReference type="ChEBI" id="CHEBI:37565"/>
    </ligand>
</feature>
<dbReference type="InterPro" id="IPR020805">
    <property type="entry name" value="Cell_div_FtsZ_CS"/>
</dbReference>
<comment type="similarity">
    <text evidence="1 4 6">Belongs to the FtsZ family.</text>
</comment>
<feature type="coiled-coil region" evidence="7">
    <location>
        <begin position="144"/>
        <end position="171"/>
    </location>
</feature>
<accession>A0A554WHP8</accession>
<keyword evidence="4 6" id="KW-0717">Septation</keyword>
<feature type="domain" description="Tubulin/FtsZ GTPase" evidence="8">
    <location>
        <begin position="16"/>
        <end position="205"/>
    </location>
</feature>
<dbReference type="Proteomes" id="UP000318554">
    <property type="component" value="Unassembled WGS sequence"/>
</dbReference>
<evidence type="ECO:0000256" key="5">
    <source>
        <dbReference type="NCBIfam" id="TIGR00065"/>
    </source>
</evidence>
<dbReference type="Pfam" id="PF12327">
    <property type="entry name" value="FtsZ_C"/>
    <property type="match status" value="1"/>
</dbReference>
<dbReference type="GO" id="GO:0000917">
    <property type="term" value="P:division septum assembly"/>
    <property type="evidence" value="ECO:0007669"/>
    <property type="project" value="UniProtKB-KW"/>
</dbReference>
<dbReference type="GO" id="GO:0051258">
    <property type="term" value="P:protein polymerization"/>
    <property type="evidence" value="ECO:0007669"/>
    <property type="project" value="UniProtKB-UniRule"/>
</dbReference>
<keyword evidence="4 6" id="KW-0131">Cell cycle</keyword>
<feature type="binding site" evidence="4">
    <location>
        <begin position="24"/>
        <end position="28"/>
    </location>
    <ligand>
        <name>GTP</name>
        <dbReference type="ChEBI" id="CHEBI:37565"/>
    </ligand>
</feature>
<comment type="subunit">
    <text evidence="4">Homodimer. Polymerizes to form a dynamic ring structure in a strictly GTP-dependent manner. Interacts directly with several other division proteins.</text>
</comment>
<dbReference type="InterPro" id="IPR008280">
    <property type="entry name" value="Tub_FtsZ_C"/>
</dbReference>
<comment type="function">
    <text evidence="4 6">Essential cell division protein that forms a contractile ring structure (Z ring) at the future cell division site. The regulation of the ring assembly controls the timing and the location of cell division. One of the functions of the FtsZ ring is to recruit other cell division proteins to the septum to produce a new cell wall between the dividing cells. Binds GTP and shows GTPase activity.</text>
</comment>
<dbReference type="CDD" id="cd02201">
    <property type="entry name" value="FtsZ_type1"/>
    <property type="match status" value="1"/>
</dbReference>
<proteinExistence type="inferred from homology"/>
<sequence>MSIELIEVEEFNRGTQIKVIGVGGGGSNAVEHMIASRVQGVEFICANTDAQALARSSAHRVIQLGRTGLGAGSKPDKGREAALTAEAQIREAIEGAHMLFITAGMGGGTGTGAAPVIARMAKEMGILTVGVVTKPFDWEGARRLANAEEGLAELEQNVDSLIVVLNDKLHEELGEDVTQDEAFAAANDVLKNAVGGIAEIINVEALVNVDFEDVRTVMGEPGKAMMGTAVASGPDRARIAAEQAVACPLLEGVDMRGAKGVLVLISAAKGSLKLSESKLAMNTIRAFAAPDAHVIYGTAYDESLGDALRVTVVATGLSRAGQRQPFTVVQSQQGLRTGTDNVPFIPTLNQAVGGAGAAAGAASGAHPNVPRVWLNPRSGAASRVEALASSGMDDYEIPAFLRKQAD</sequence>
<dbReference type="OrthoDB" id="9813375at2"/>
<feature type="binding site" evidence="4">
    <location>
        <position position="187"/>
    </location>
    <ligand>
        <name>GTP</name>
        <dbReference type="ChEBI" id="CHEBI:37565"/>
    </ligand>
</feature>
<reference evidence="10 11" key="1">
    <citation type="submission" date="2019-07" db="EMBL/GenBank/DDBJ databases">
        <title>Tepidimonas aquatica CLN-1 draft genome.</title>
        <authorList>
            <person name="Da Costa M.S."/>
            <person name="Froufe H.J.C."/>
            <person name="Egas C."/>
            <person name="Albuquerque L."/>
        </authorList>
    </citation>
    <scope>NUCLEOTIDE SEQUENCE [LARGE SCALE GENOMIC DNA]</scope>
    <source>
        <strain evidence="10 11">CLN-1</strain>
    </source>
</reference>
<dbReference type="InterPro" id="IPR003008">
    <property type="entry name" value="Tubulin_FtsZ_GTPase"/>
</dbReference>
<evidence type="ECO:0000256" key="7">
    <source>
        <dbReference type="SAM" id="Coils"/>
    </source>
</evidence>
<evidence type="ECO:0000256" key="4">
    <source>
        <dbReference type="HAMAP-Rule" id="MF_00909"/>
    </source>
</evidence>
<dbReference type="RefSeq" id="WP_144326403.1">
    <property type="nucleotide sequence ID" value="NZ_VJNA01000023.1"/>
</dbReference>
<evidence type="ECO:0000313" key="10">
    <source>
        <dbReference type="EMBL" id="TSE23101.1"/>
    </source>
</evidence>
<keyword evidence="4 6" id="KW-0132">Cell division</keyword>
<keyword evidence="2 4" id="KW-0547">Nucleotide-binding</keyword>
<name>A0A554WHP8_9BURK</name>
<dbReference type="SMART" id="SM00865">
    <property type="entry name" value="Tubulin_C"/>
    <property type="match status" value="1"/>
</dbReference>
<dbReference type="InterPro" id="IPR036525">
    <property type="entry name" value="Tubulin/FtsZ_GTPase_sf"/>
</dbReference>
<dbReference type="GO" id="GO:0005737">
    <property type="term" value="C:cytoplasm"/>
    <property type="evidence" value="ECO:0007669"/>
    <property type="project" value="UniProtKB-SubCell"/>
</dbReference>
<comment type="caution">
    <text evidence="10">The sequence shown here is derived from an EMBL/GenBank/DDBJ whole genome shotgun (WGS) entry which is preliminary data.</text>
</comment>
<feature type="domain" description="Tubulin/FtsZ 2-layer sandwich" evidence="9">
    <location>
        <begin position="207"/>
        <end position="326"/>
    </location>
</feature>
<dbReference type="SMART" id="SM00864">
    <property type="entry name" value="Tubulin"/>
    <property type="match status" value="1"/>
</dbReference>
<dbReference type="AlphaFoldDB" id="A0A554WHP8"/>
<dbReference type="GO" id="GO:0003924">
    <property type="term" value="F:GTPase activity"/>
    <property type="evidence" value="ECO:0007669"/>
    <property type="project" value="UniProtKB-UniRule"/>
</dbReference>
<dbReference type="InterPro" id="IPR000158">
    <property type="entry name" value="Cell_div_FtsZ"/>
</dbReference>
<comment type="subcellular location">
    <subcellularLocation>
        <location evidence="4">Cytoplasm</location>
    </subcellularLocation>
    <text evidence="4">Assembles at midcell at the inner surface of the cytoplasmic membrane.</text>
</comment>
<dbReference type="GO" id="GO:0043093">
    <property type="term" value="P:FtsZ-dependent cytokinesis"/>
    <property type="evidence" value="ECO:0007669"/>
    <property type="project" value="UniProtKB-UniRule"/>
</dbReference>
<dbReference type="InterPro" id="IPR024757">
    <property type="entry name" value="FtsZ_C"/>
</dbReference>
<evidence type="ECO:0000256" key="6">
    <source>
        <dbReference type="RuleBase" id="RU000631"/>
    </source>
</evidence>
<evidence type="ECO:0000313" key="11">
    <source>
        <dbReference type="Proteomes" id="UP000318554"/>
    </source>
</evidence>
<gene>
    <name evidence="4 10" type="primary">ftsZ</name>
    <name evidence="10" type="ORF">Taqua_01840</name>
</gene>
<keyword evidence="7" id="KW-0175">Coiled coil</keyword>
<organism evidence="10 11">
    <name type="scientific">Tepidimonas aquatica</name>
    <dbReference type="NCBI Taxonomy" id="247482"/>
    <lineage>
        <taxon>Bacteria</taxon>
        <taxon>Pseudomonadati</taxon>
        <taxon>Pseudomonadota</taxon>
        <taxon>Betaproteobacteria</taxon>
        <taxon>Burkholderiales</taxon>
        <taxon>Tepidimonas</taxon>
    </lineage>
</organism>
<dbReference type="HAMAP" id="MF_00909">
    <property type="entry name" value="FtsZ"/>
    <property type="match status" value="1"/>
</dbReference>
<dbReference type="Gene3D" id="3.40.50.1440">
    <property type="entry name" value="Tubulin/FtsZ, GTPase domain"/>
    <property type="match status" value="1"/>
</dbReference>
<dbReference type="PRINTS" id="PR00423">
    <property type="entry name" value="CELLDVISFTSZ"/>
</dbReference>
<dbReference type="GO" id="GO:0032153">
    <property type="term" value="C:cell division site"/>
    <property type="evidence" value="ECO:0007669"/>
    <property type="project" value="UniProtKB-UniRule"/>
</dbReference>
<dbReference type="InterPro" id="IPR045061">
    <property type="entry name" value="FtsZ/CetZ"/>
</dbReference>
<dbReference type="EMBL" id="VJNA01000023">
    <property type="protein sequence ID" value="TSE23101.1"/>
    <property type="molecule type" value="Genomic_DNA"/>
</dbReference>